<dbReference type="GO" id="GO:0005524">
    <property type="term" value="F:ATP binding"/>
    <property type="evidence" value="ECO:0007669"/>
    <property type="project" value="UniProtKB-UniRule"/>
</dbReference>
<keyword evidence="3 10" id="KW-0132">Cell division</keyword>
<dbReference type="Proteomes" id="UP000254879">
    <property type="component" value="Unassembled WGS sequence"/>
</dbReference>
<feature type="binding site" evidence="10">
    <location>
        <begin position="111"/>
        <end position="117"/>
    </location>
    <ligand>
        <name>ATP</name>
        <dbReference type="ChEBI" id="CHEBI:30616"/>
    </ligand>
</feature>
<dbReference type="InterPro" id="IPR036565">
    <property type="entry name" value="Mur-like_cat_sf"/>
</dbReference>
<evidence type="ECO:0000256" key="7">
    <source>
        <dbReference type="ARBA" id="ARBA00022984"/>
    </source>
</evidence>
<dbReference type="InterPro" id="IPR004101">
    <property type="entry name" value="Mur_ligase_C"/>
</dbReference>
<keyword evidence="1 10" id="KW-0963">Cytoplasm</keyword>
<reference evidence="15 16" key="1">
    <citation type="submission" date="2018-06" db="EMBL/GenBank/DDBJ databases">
        <authorList>
            <consortium name="Pathogen Informatics"/>
            <person name="Doyle S."/>
        </authorList>
    </citation>
    <scope>NUCLEOTIDE SEQUENCE [LARGE SCALE GENOMIC DNA]</scope>
    <source>
        <strain evidence="16">NCTC 10815</strain>
    </source>
</reference>
<dbReference type="GO" id="GO:0008766">
    <property type="term" value="F:UDP-N-acetylmuramoylalanyl-D-glutamyl-2,6-diaminopimelate-D-alanyl-D-alanine ligase activity"/>
    <property type="evidence" value="ECO:0007669"/>
    <property type="project" value="RHEA"/>
</dbReference>
<proteinExistence type="inferred from homology"/>
<sequence>MKKTLKEIKEMLQIETRSPFDETLVTGICFDTRVIEAGDLFVPFVGAARDGHEFVDQARKAGASAAFWQKDVPNPPADFPLIFVDDTLLALQQTAAVYLQEVNPKVIAVTGSNGKTTTKDILSGMLRETFRVHRTGGNFNNHIGLPYTILTMPEDTEVAVLEMGMNHRHEIEVLSQIAQPDIAIITNIGEAHIEYLGSREEIANAKFEIVTGLKADGLFIYPGDEPLLTEHTALPARSVTFGRTDQATIFATTIKTSEEGTTFTTNQTADREFYVPIIGEHNVFNSMAAMLAAFELGVEPETIQTALRHIDRSKSRLEWLTTPKGSRILNDAYNSSPTALKTVLNTFLNMPTAAKKYLVLADMLELGDFSEQLHQESARTLENGEVAGVFLYGTAMKNFADEAASLIGQEKVHYFTDKEALTDAVSNALTGNEWILVKGSYSMGLKDVVEKLMIG</sequence>
<evidence type="ECO:0000256" key="4">
    <source>
        <dbReference type="ARBA" id="ARBA00022741"/>
    </source>
</evidence>
<dbReference type="InterPro" id="IPR051046">
    <property type="entry name" value="MurCDEF_CellWall_CoF430Synth"/>
</dbReference>
<dbReference type="InterPro" id="IPR005863">
    <property type="entry name" value="UDP-N-AcMur_synth"/>
</dbReference>
<evidence type="ECO:0000256" key="9">
    <source>
        <dbReference type="ARBA" id="ARBA00023316"/>
    </source>
</evidence>
<gene>
    <name evidence="10 15" type="primary">murF</name>
    <name evidence="15" type="ORF">NCTC10815_01184</name>
</gene>
<dbReference type="SUPFAM" id="SSF53244">
    <property type="entry name" value="MurD-like peptide ligases, peptide-binding domain"/>
    <property type="match status" value="1"/>
</dbReference>
<protein>
    <recommendedName>
        <fullName evidence="10 11">UDP-N-acetylmuramoyl-tripeptide--D-alanyl-D-alanine ligase</fullName>
        <ecNumber evidence="10 11">6.3.2.10</ecNumber>
    </recommendedName>
    <alternativeName>
        <fullName evidence="10">D-alanyl-D-alanine-adding enzyme</fullName>
    </alternativeName>
</protein>
<evidence type="ECO:0000256" key="2">
    <source>
        <dbReference type="ARBA" id="ARBA00022598"/>
    </source>
</evidence>
<evidence type="ECO:0000259" key="14">
    <source>
        <dbReference type="Pfam" id="PF08245"/>
    </source>
</evidence>
<dbReference type="InterPro" id="IPR000713">
    <property type="entry name" value="Mur_ligase_N"/>
</dbReference>
<dbReference type="AlphaFoldDB" id="A0A378MJF2"/>
<dbReference type="InterPro" id="IPR035911">
    <property type="entry name" value="MurE/MurF_N"/>
</dbReference>
<evidence type="ECO:0000259" key="12">
    <source>
        <dbReference type="Pfam" id="PF01225"/>
    </source>
</evidence>
<dbReference type="Pfam" id="PF02875">
    <property type="entry name" value="Mur_ligase_C"/>
    <property type="match status" value="1"/>
</dbReference>
<dbReference type="RefSeq" id="WP_115345775.1">
    <property type="nucleotide sequence ID" value="NZ_UGPG01000001.1"/>
</dbReference>
<dbReference type="PANTHER" id="PTHR43024">
    <property type="entry name" value="UDP-N-ACETYLMURAMOYL-TRIPEPTIDE--D-ALANYL-D-ALANINE LIGASE"/>
    <property type="match status" value="1"/>
</dbReference>
<comment type="function">
    <text evidence="10 11">Involved in cell wall formation. Catalyzes the final step in the synthesis of UDP-N-acetylmuramoyl-pentapeptide, the precursor of murein.</text>
</comment>
<evidence type="ECO:0000256" key="1">
    <source>
        <dbReference type="ARBA" id="ARBA00022490"/>
    </source>
</evidence>
<dbReference type="GO" id="GO:0009252">
    <property type="term" value="P:peptidoglycan biosynthetic process"/>
    <property type="evidence" value="ECO:0007669"/>
    <property type="project" value="UniProtKB-UniRule"/>
</dbReference>
<dbReference type="NCBIfam" id="TIGR01143">
    <property type="entry name" value="murF"/>
    <property type="match status" value="1"/>
</dbReference>
<evidence type="ECO:0000313" key="16">
    <source>
        <dbReference type="Proteomes" id="UP000254879"/>
    </source>
</evidence>
<dbReference type="Gene3D" id="3.90.190.20">
    <property type="entry name" value="Mur ligase, C-terminal domain"/>
    <property type="match status" value="1"/>
</dbReference>
<evidence type="ECO:0000256" key="8">
    <source>
        <dbReference type="ARBA" id="ARBA00023306"/>
    </source>
</evidence>
<comment type="catalytic activity">
    <reaction evidence="10 11">
        <text>D-alanyl-D-alanine + UDP-N-acetyl-alpha-D-muramoyl-L-alanyl-gamma-D-glutamyl-meso-2,6-diaminopimelate + ATP = UDP-N-acetyl-alpha-D-muramoyl-L-alanyl-gamma-D-glutamyl-meso-2,6-diaminopimeloyl-D-alanyl-D-alanine + ADP + phosphate + H(+)</text>
        <dbReference type="Rhea" id="RHEA:28374"/>
        <dbReference type="ChEBI" id="CHEBI:15378"/>
        <dbReference type="ChEBI" id="CHEBI:30616"/>
        <dbReference type="ChEBI" id="CHEBI:43474"/>
        <dbReference type="ChEBI" id="CHEBI:57822"/>
        <dbReference type="ChEBI" id="CHEBI:61386"/>
        <dbReference type="ChEBI" id="CHEBI:83905"/>
        <dbReference type="ChEBI" id="CHEBI:456216"/>
        <dbReference type="EC" id="6.3.2.10"/>
    </reaction>
</comment>
<accession>A0A378MJF2</accession>
<keyword evidence="9 10" id="KW-0961">Cell wall biogenesis/degradation</keyword>
<keyword evidence="7 10" id="KW-0573">Peptidoglycan synthesis</keyword>
<dbReference type="GO" id="GO:0047480">
    <property type="term" value="F:UDP-N-acetylmuramoyl-tripeptide-D-alanyl-D-alanine ligase activity"/>
    <property type="evidence" value="ECO:0007669"/>
    <property type="project" value="UniProtKB-UniRule"/>
</dbReference>
<evidence type="ECO:0000259" key="13">
    <source>
        <dbReference type="Pfam" id="PF02875"/>
    </source>
</evidence>
<dbReference type="Pfam" id="PF01225">
    <property type="entry name" value="Mur_ligase"/>
    <property type="match status" value="1"/>
</dbReference>
<dbReference type="GO" id="GO:0008360">
    <property type="term" value="P:regulation of cell shape"/>
    <property type="evidence" value="ECO:0007669"/>
    <property type="project" value="UniProtKB-KW"/>
</dbReference>
<dbReference type="InterPro" id="IPR013221">
    <property type="entry name" value="Mur_ligase_cen"/>
</dbReference>
<dbReference type="EC" id="6.3.2.10" evidence="10 11"/>
<dbReference type="InterPro" id="IPR036615">
    <property type="entry name" value="Mur_ligase_C_dom_sf"/>
</dbReference>
<dbReference type="UniPathway" id="UPA00219"/>
<comment type="pathway">
    <text evidence="10 11">Cell wall biogenesis; peptidoglycan biosynthesis.</text>
</comment>
<comment type="similarity">
    <text evidence="10">Belongs to the MurCDEF family. MurF subfamily.</text>
</comment>
<keyword evidence="6 10" id="KW-0133">Cell shape</keyword>
<dbReference type="Gene3D" id="3.40.1190.10">
    <property type="entry name" value="Mur-like, catalytic domain"/>
    <property type="match status" value="1"/>
</dbReference>
<comment type="subcellular location">
    <subcellularLocation>
        <location evidence="10 11">Cytoplasm</location>
    </subcellularLocation>
</comment>
<keyword evidence="8 10" id="KW-0131">Cell cycle</keyword>
<dbReference type="GO" id="GO:0071555">
    <property type="term" value="P:cell wall organization"/>
    <property type="evidence" value="ECO:0007669"/>
    <property type="project" value="UniProtKB-KW"/>
</dbReference>
<organism evidence="15 16">
    <name type="scientific">Listeria grayi</name>
    <name type="common">Listeria murrayi</name>
    <dbReference type="NCBI Taxonomy" id="1641"/>
    <lineage>
        <taxon>Bacteria</taxon>
        <taxon>Bacillati</taxon>
        <taxon>Bacillota</taxon>
        <taxon>Bacilli</taxon>
        <taxon>Bacillales</taxon>
        <taxon>Listeriaceae</taxon>
        <taxon>Listeria</taxon>
    </lineage>
</organism>
<evidence type="ECO:0000256" key="6">
    <source>
        <dbReference type="ARBA" id="ARBA00022960"/>
    </source>
</evidence>
<evidence type="ECO:0000256" key="10">
    <source>
        <dbReference type="HAMAP-Rule" id="MF_02019"/>
    </source>
</evidence>
<dbReference type="GO" id="GO:0005737">
    <property type="term" value="C:cytoplasm"/>
    <property type="evidence" value="ECO:0007669"/>
    <property type="project" value="UniProtKB-SubCell"/>
</dbReference>
<feature type="domain" description="Mur ligase C-terminal" evidence="13">
    <location>
        <begin position="316"/>
        <end position="440"/>
    </location>
</feature>
<dbReference type="PANTHER" id="PTHR43024:SF1">
    <property type="entry name" value="UDP-N-ACETYLMURAMOYL-TRIPEPTIDE--D-ALANYL-D-ALANINE LIGASE"/>
    <property type="match status" value="1"/>
</dbReference>
<feature type="domain" description="Mur ligase central" evidence="14">
    <location>
        <begin position="109"/>
        <end position="293"/>
    </location>
</feature>
<feature type="domain" description="Mur ligase N-terminal catalytic" evidence="12">
    <location>
        <begin position="25"/>
        <end position="96"/>
    </location>
</feature>
<dbReference type="EMBL" id="UGPG01000001">
    <property type="protein sequence ID" value="STY43875.1"/>
    <property type="molecule type" value="Genomic_DNA"/>
</dbReference>
<keyword evidence="2 10" id="KW-0436">Ligase</keyword>
<evidence type="ECO:0000313" key="15">
    <source>
        <dbReference type="EMBL" id="STY43875.1"/>
    </source>
</evidence>
<dbReference type="SUPFAM" id="SSF63418">
    <property type="entry name" value="MurE/MurF N-terminal domain"/>
    <property type="match status" value="1"/>
</dbReference>
<keyword evidence="4 10" id="KW-0547">Nucleotide-binding</keyword>
<evidence type="ECO:0000256" key="5">
    <source>
        <dbReference type="ARBA" id="ARBA00022840"/>
    </source>
</evidence>
<dbReference type="Pfam" id="PF08245">
    <property type="entry name" value="Mur_ligase_M"/>
    <property type="match status" value="1"/>
</dbReference>
<dbReference type="SUPFAM" id="SSF53623">
    <property type="entry name" value="MurD-like peptide ligases, catalytic domain"/>
    <property type="match status" value="1"/>
</dbReference>
<dbReference type="Gene3D" id="3.40.1390.10">
    <property type="entry name" value="MurE/MurF, N-terminal domain"/>
    <property type="match status" value="1"/>
</dbReference>
<dbReference type="HAMAP" id="MF_02019">
    <property type="entry name" value="MurF"/>
    <property type="match status" value="1"/>
</dbReference>
<evidence type="ECO:0000256" key="3">
    <source>
        <dbReference type="ARBA" id="ARBA00022618"/>
    </source>
</evidence>
<name>A0A378MJF2_LISGR</name>
<evidence type="ECO:0000256" key="11">
    <source>
        <dbReference type="RuleBase" id="RU004136"/>
    </source>
</evidence>
<dbReference type="GO" id="GO:0051301">
    <property type="term" value="P:cell division"/>
    <property type="evidence" value="ECO:0007669"/>
    <property type="project" value="UniProtKB-KW"/>
</dbReference>
<keyword evidence="5 10" id="KW-0067">ATP-binding</keyword>